<name>A0ABN1I085_9SPHN</name>
<gene>
    <name evidence="1" type="ORF">GCM10009102_32480</name>
</gene>
<reference evidence="1 2" key="1">
    <citation type="journal article" date="2019" name="Int. J. Syst. Evol. Microbiol.">
        <title>The Global Catalogue of Microorganisms (GCM) 10K type strain sequencing project: providing services to taxonomists for standard genome sequencing and annotation.</title>
        <authorList>
            <consortium name="The Broad Institute Genomics Platform"/>
            <consortium name="The Broad Institute Genome Sequencing Center for Infectious Disease"/>
            <person name="Wu L."/>
            <person name="Ma J."/>
        </authorList>
    </citation>
    <scope>NUCLEOTIDE SEQUENCE [LARGE SCALE GENOMIC DNA]</scope>
    <source>
        <strain evidence="1 2">JCM 14603</strain>
    </source>
</reference>
<comment type="caution">
    <text evidence="1">The sequence shown here is derived from an EMBL/GenBank/DDBJ whole genome shotgun (WGS) entry which is preliminary data.</text>
</comment>
<protein>
    <submittedName>
        <fullName evidence="1">Uncharacterized protein</fullName>
    </submittedName>
</protein>
<dbReference type="Proteomes" id="UP001500238">
    <property type="component" value="Unassembled WGS sequence"/>
</dbReference>
<sequence>MVTPVNNRWVRVEAMVKWVTRLVSRLAQPLLRDNARLRRSVALAALMAGFVAEKQPGPALSPGY</sequence>
<accession>A0ABN1I085</accession>
<keyword evidence="2" id="KW-1185">Reference proteome</keyword>
<evidence type="ECO:0000313" key="2">
    <source>
        <dbReference type="Proteomes" id="UP001500238"/>
    </source>
</evidence>
<evidence type="ECO:0000313" key="1">
    <source>
        <dbReference type="EMBL" id="GAA0677308.1"/>
    </source>
</evidence>
<dbReference type="RefSeq" id="WP_166753195.1">
    <property type="nucleotide sequence ID" value="NZ_JAASQQ010000005.1"/>
</dbReference>
<organism evidence="1 2">
    <name type="scientific">Sphingomonas insulae</name>
    <dbReference type="NCBI Taxonomy" id="424800"/>
    <lineage>
        <taxon>Bacteria</taxon>
        <taxon>Pseudomonadati</taxon>
        <taxon>Pseudomonadota</taxon>
        <taxon>Alphaproteobacteria</taxon>
        <taxon>Sphingomonadales</taxon>
        <taxon>Sphingomonadaceae</taxon>
        <taxon>Sphingomonas</taxon>
    </lineage>
</organism>
<dbReference type="EMBL" id="BAAAES010000012">
    <property type="protein sequence ID" value="GAA0677308.1"/>
    <property type="molecule type" value="Genomic_DNA"/>
</dbReference>
<proteinExistence type="predicted"/>